<dbReference type="InterPro" id="IPR053159">
    <property type="entry name" value="Hybrid_Histidine_Kinase"/>
</dbReference>
<dbReference type="InterPro" id="IPR003594">
    <property type="entry name" value="HATPase_dom"/>
</dbReference>
<keyword evidence="3" id="KW-0597">Phosphoprotein</keyword>
<dbReference type="SUPFAM" id="SSF55874">
    <property type="entry name" value="ATPase domain of HSP90 chaperone/DNA topoisomerase II/histidine kinase"/>
    <property type="match status" value="1"/>
</dbReference>
<dbReference type="InterPro" id="IPR036890">
    <property type="entry name" value="HATPase_C_sf"/>
</dbReference>
<dbReference type="PANTHER" id="PTHR43642:SF1">
    <property type="entry name" value="HYBRID SIGNAL TRANSDUCTION HISTIDINE KINASE G"/>
    <property type="match status" value="1"/>
</dbReference>
<dbReference type="Pfam" id="PF02518">
    <property type="entry name" value="HATPase_c"/>
    <property type="match status" value="1"/>
</dbReference>
<dbReference type="PROSITE" id="PS50011">
    <property type="entry name" value="PROTEIN_KINASE_DOM"/>
    <property type="match status" value="1"/>
</dbReference>
<dbReference type="SMART" id="SM00387">
    <property type="entry name" value="HATPase_c"/>
    <property type="match status" value="1"/>
</dbReference>
<evidence type="ECO:0000259" key="6">
    <source>
        <dbReference type="PROSITE" id="PS50011"/>
    </source>
</evidence>
<evidence type="ECO:0000256" key="4">
    <source>
        <dbReference type="ARBA" id="ARBA00022777"/>
    </source>
</evidence>
<dbReference type="InterPro" id="IPR004358">
    <property type="entry name" value="Sig_transdc_His_kin-like_C"/>
</dbReference>
<dbReference type="Gene3D" id="3.30.565.10">
    <property type="entry name" value="Histidine kinase-like ATPase, C-terminal domain"/>
    <property type="match status" value="1"/>
</dbReference>
<evidence type="ECO:0000313" key="8">
    <source>
        <dbReference type="EMBL" id="MFG3817827.1"/>
    </source>
</evidence>
<keyword evidence="4" id="KW-0808">Transferase</keyword>
<reference evidence="9" key="1">
    <citation type="journal article" date="2024" name="Algal Res.">
        <title>Biochemical, toxicological and genomic investigation of a high-biomass producing Limnothrix strain isolated from Italian shallow drinking water reservoir.</title>
        <authorList>
            <person name="Simonazzi M."/>
            <person name="Shishido T.K."/>
            <person name="Delbaje E."/>
            <person name="Wahlsten M."/>
            <person name="Fewer D.P."/>
            <person name="Sivonen K."/>
            <person name="Pezzolesi L."/>
            <person name="Pistocchi R."/>
        </authorList>
    </citation>
    <scope>NUCLEOTIDE SEQUENCE [LARGE SCALE GENOMIC DNA]</scope>
    <source>
        <strain evidence="9">LRLZ20PSL1</strain>
    </source>
</reference>
<dbReference type="InterPro" id="IPR003018">
    <property type="entry name" value="GAF"/>
</dbReference>
<dbReference type="PRINTS" id="PR00344">
    <property type="entry name" value="BCTRLSENSOR"/>
</dbReference>
<dbReference type="SUPFAM" id="SSF52540">
    <property type="entry name" value="P-loop containing nucleoside triphosphate hydrolases"/>
    <property type="match status" value="1"/>
</dbReference>
<dbReference type="InterPro" id="IPR000719">
    <property type="entry name" value="Prot_kinase_dom"/>
</dbReference>
<dbReference type="SUPFAM" id="SSF47384">
    <property type="entry name" value="Homodimeric domain of signal transducing histidine kinase"/>
    <property type="match status" value="1"/>
</dbReference>
<evidence type="ECO:0000256" key="5">
    <source>
        <dbReference type="ARBA" id="ARBA00023012"/>
    </source>
</evidence>
<dbReference type="Pfam" id="PF13191">
    <property type="entry name" value="AAA_16"/>
    <property type="match status" value="1"/>
</dbReference>
<dbReference type="SUPFAM" id="SSF56112">
    <property type="entry name" value="Protein kinase-like (PK-like)"/>
    <property type="match status" value="1"/>
</dbReference>
<keyword evidence="9" id="KW-1185">Reference proteome</keyword>
<dbReference type="InterPro" id="IPR041664">
    <property type="entry name" value="AAA_16"/>
</dbReference>
<dbReference type="Gene3D" id="3.30.200.20">
    <property type="entry name" value="Phosphorylase Kinase, domain 1"/>
    <property type="match status" value="1"/>
</dbReference>
<evidence type="ECO:0000256" key="2">
    <source>
        <dbReference type="ARBA" id="ARBA00012438"/>
    </source>
</evidence>
<dbReference type="Pfam" id="PF00069">
    <property type="entry name" value="Pkinase"/>
    <property type="match status" value="1"/>
</dbReference>
<dbReference type="Gene3D" id="3.30.450.40">
    <property type="match status" value="1"/>
</dbReference>
<dbReference type="PROSITE" id="PS00108">
    <property type="entry name" value="PROTEIN_KINASE_ST"/>
    <property type="match status" value="1"/>
</dbReference>
<comment type="caution">
    <text evidence="8">The sequence shown here is derived from an EMBL/GenBank/DDBJ whole genome shotgun (WGS) entry which is preliminary data.</text>
</comment>
<dbReference type="SUPFAM" id="SSF55781">
    <property type="entry name" value="GAF domain-like"/>
    <property type="match status" value="1"/>
</dbReference>
<organism evidence="8 9">
    <name type="scientific">Limnothrix redekei LRLZ20PSL1</name>
    <dbReference type="NCBI Taxonomy" id="3112953"/>
    <lineage>
        <taxon>Bacteria</taxon>
        <taxon>Bacillati</taxon>
        <taxon>Cyanobacteriota</taxon>
        <taxon>Cyanophyceae</taxon>
        <taxon>Pseudanabaenales</taxon>
        <taxon>Pseudanabaenaceae</taxon>
        <taxon>Limnothrix</taxon>
    </lineage>
</organism>
<dbReference type="SMART" id="SM00065">
    <property type="entry name" value="GAF"/>
    <property type="match status" value="1"/>
</dbReference>
<feature type="domain" description="Protein kinase" evidence="6">
    <location>
        <begin position="10"/>
        <end position="270"/>
    </location>
</feature>
<dbReference type="PROSITE" id="PS50109">
    <property type="entry name" value="HIS_KIN"/>
    <property type="match status" value="1"/>
</dbReference>
<dbReference type="InterPro" id="IPR011009">
    <property type="entry name" value="Kinase-like_dom_sf"/>
</dbReference>
<dbReference type="InterPro" id="IPR005467">
    <property type="entry name" value="His_kinase_dom"/>
</dbReference>
<dbReference type="InterPro" id="IPR003661">
    <property type="entry name" value="HisK_dim/P_dom"/>
</dbReference>
<dbReference type="Pfam" id="PF01590">
    <property type="entry name" value="GAF"/>
    <property type="match status" value="1"/>
</dbReference>
<dbReference type="Gene3D" id="1.10.287.130">
    <property type="match status" value="1"/>
</dbReference>
<accession>A0ABW7C9I6</accession>
<dbReference type="InterPro" id="IPR027417">
    <property type="entry name" value="P-loop_NTPase"/>
</dbReference>
<dbReference type="CDD" id="cd14014">
    <property type="entry name" value="STKc_PknB_like"/>
    <property type="match status" value="1"/>
</dbReference>
<feature type="domain" description="Histidine kinase" evidence="7">
    <location>
        <begin position="1545"/>
        <end position="1802"/>
    </location>
</feature>
<name>A0ABW7C9I6_9CYAN</name>
<evidence type="ECO:0000259" key="7">
    <source>
        <dbReference type="PROSITE" id="PS50109"/>
    </source>
</evidence>
<dbReference type="InterPro" id="IPR036097">
    <property type="entry name" value="HisK_dim/P_sf"/>
</dbReference>
<dbReference type="PANTHER" id="PTHR43642">
    <property type="entry name" value="HYBRID SIGNAL TRANSDUCTION HISTIDINE KINASE G"/>
    <property type="match status" value="1"/>
</dbReference>
<evidence type="ECO:0000256" key="3">
    <source>
        <dbReference type="ARBA" id="ARBA00022553"/>
    </source>
</evidence>
<dbReference type="RefSeq" id="WP_393012416.1">
    <property type="nucleotide sequence ID" value="NZ_JAZAQF010000057.1"/>
</dbReference>
<dbReference type="SMART" id="SM00220">
    <property type="entry name" value="S_TKc"/>
    <property type="match status" value="1"/>
</dbReference>
<dbReference type="EC" id="2.7.13.3" evidence="2"/>
<keyword evidence="5" id="KW-0902">Two-component regulatory system</keyword>
<dbReference type="InterPro" id="IPR029016">
    <property type="entry name" value="GAF-like_dom_sf"/>
</dbReference>
<evidence type="ECO:0000313" key="9">
    <source>
        <dbReference type="Proteomes" id="UP001604335"/>
    </source>
</evidence>
<gene>
    <name evidence="8" type="ORF">VPK24_09285</name>
</gene>
<dbReference type="Gene3D" id="3.40.50.300">
    <property type="entry name" value="P-loop containing nucleotide triphosphate hydrolases"/>
    <property type="match status" value="1"/>
</dbReference>
<dbReference type="SMART" id="SM00388">
    <property type="entry name" value="HisKA"/>
    <property type="match status" value="1"/>
</dbReference>
<dbReference type="InterPro" id="IPR008271">
    <property type="entry name" value="Ser/Thr_kinase_AS"/>
</dbReference>
<comment type="catalytic activity">
    <reaction evidence="1">
        <text>ATP + protein L-histidine = ADP + protein N-phospho-L-histidine.</text>
        <dbReference type="EC" id="2.7.13.3"/>
    </reaction>
</comment>
<dbReference type="CDD" id="cd00082">
    <property type="entry name" value="HisKA"/>
    <property type="match status" value="1"/>
</dbReference>
<sequence length="1803" mass="201582">MLADCQLSGYQFIEEIYQGSRTAVYRGMQSQSQQPVVIKVLRSTYPSFEELLQFRNQYTISQALDMPGLVRSYALAAYENSYALIMEDFGGISLREYVQNQPLSLHEILSIALQLSVILDYLHQQKVIHKDIKPANILIHPSSGKIKLTDFSIASLLPREAQYLQSPTSLEGTLAYLAPEQTGRMNRGIDYRSDFYALGVSLYELLTGQLPFPTTDPMELVHCHLARQPIAPSALNSEISPVVSAIVLKLMAKNAEDRYQSARGLGHDLQICLDQLQAQETIPDFELGSRDLSDRFLIPEKLYGRELEVKTLLDAFDRVQQGKTELMLVAGFSGIGKTAVINEIHKPITRQKGYFIKGKFDQFNRNIPLSAFVQAFQSLIGQLLSESDQKLQDWKSRILEALGNQAQVLLEVIPGLERIIGSQPPAPELSGMAAQNRFKLLFQRFIQIFTTTEHPLVIFLDDLQWADPASLELLKILMEDQGYLLMLGAYRDNEVSAAHPLILTLKELQKSQATVNTIMLQPLTIQHLNYLIADTFYCLPSLALPLTKLVHQKTQGNPFFTTQFLKTLHEEGYITFNTNHCHWECDLAQINVLALADDVVEFMAVQLQKLPVVTQQCLQFAACIGNQFDLETLAVIAEQSLVEAAAALWRALQEGMLVPVNQAYKLFHSEITEQADRPYELNPTYRFLHDRIQQAAYSLIAESERPTLHYRIGRLLVQHFTQNDQEDRVFEIVNHLNAGRNLITDNFDRSELVCLNLQAGRKAIASAAYGAALDYLNQGIDLLPDNAWQQDYDLTLELHQKRLEAAYLNTEFEQLKIWGEVILQNSTSVLDQIKVYETRMLVFQAQSKFAQVIDLGLQVLRQLDIEFPLQPTPAEIDAAYKRSRQAWEAQDPLSLLDLPPMKDPKLLAAMQILTNLSHSACMAAPALLPLLIFKQISLSIHHGNCAVSVVSYADYGMVLCGIMNDIPAGYQFAQLSLALLEKLQANAFKSRVYLVVNTFARHWCEPLQEVTPALLEGCRSGLESGDWECVALNLFTYSNHQYWSGRELLGLAEELLSHEVVIEQVKQQAALRAHQSYLQAVLNLLGRSTVPYRLQGDVFDLEQLVPSLKVGNDRASLFSGYLHQIFLYYLFEEHEAAIALIPMVQEYQDAGIGFFLMSTWVFYQALIELQQYSLATSSEQTKIWESVQGAQDRLHQWAVYAPENQAHRWQLVAAEVNRVLGQKTEAIETYDCAIADAKKSGFSHEEALANELAAKFYLQWGKEKVAAGYMQEAYYGYARWGAKAKTADLERRYPQLLSPILRSPAPVFNPLETLAAATIPLALRTSAIHNSSGQVSGTPSSSASDVNEMLDLAAVIRASQTLAGTIQLDDLLRQLTQIVLQCSGGDRCALVVAGGEGAWQVRAIARLELVEVCTEPLETCPALPVQLVQYVKNTETTVVIDHGQTNLPITDQYLIQVAPKSVLCLPILNQSQLVAILYLENSAVANVFTNDRLLVLNFLCAQAAISLENSRLYQQAQTYAHQLEQSQLQVVQSEKMASLGNLVAGVAHEINNPIGFLNGSIQNLQDSIGDLLSHLSLYQQYYPDPELAIESHAKAIELDFLSEDLPTLLKSMQLATDRIKGISNSLRTFSRADTQYKVQANLHEGIDSTLLILKYRLKANEHRPAIQVIQDYGNVPSIDCFPGQLNQVFMNVLANAIDMFDELAQGASFEHWVTHPQQITIGTQVVDQQVQIAIRDNGKGMSEAVRSNIFDHAFTTKAVGKGTGLGLAIARQIVVDKHGGSLEVRSEIGQGAEFLIRLPIHGD</sequence>
<dbReference type="Proteomes" id="UP001604335">
    <property type="component" value="Unassembled WGS sequence"/>
</dbReference>
<evidence type="ECO:0000256" key="1">
    <source>
        <dbReference type="ARBA" id="ARBA00000085"/>
    </source>
</evidence>
<dbReference type="Gene3D" id="1.10.510.10">
    <property type="entry name" value="Transferase(Phosphotransferase) domain 1"/>
    <property type="match status" value="1"/>
</dbReference>
<protein>
    <recommendedName>
        <fullName evidence="2">histidine kinase</fullName>
        <ecNumber evidence="2">2.7.13.3</ecNumber>
    </recommendedName>
</protein>
<keyword evidence="4" id="KW-0418">Kinase</keyword>
<dbReference type="EMBL" id="JAZAQF010000057">
    <property type="protein sequence ID" value="MFG3817827.1"/>
    <property type="molecule type" value="Genomic_DNA"/>
</dbReference>
<proteinExistence type="predicted"/>